<organism evidence="2 3">
    <name type="scientific">Kibdelosporangium lantanae</name>
    <dbReference type="NCBI Taxonomy" id="1497396"/>
    <lineage>
        <taxon>Bacteria</taxon>
        <taxon>Bacillati</taxon>
        <taxon>Actinomycetota</taxon>
        <taxon>Actinomycetes</taxon>
        <taxon>Pseudonocardiales</taxon>
        <taxon>Pseudonocardiaceae</taxon>
        <taxon>Kibdelosporangium</taxon>
    </lineage>
</organism>
<dbReference type="Proteomes" id="UP001597045">
    <property type="component" value="Unassembled WGS sequence"/>
</dbReference>
<proteinExistence type="predicted"/>
<reference evidence="3" key="1">
    <citation type="journal article" date="2019" name="Int. J. Syst. Evol. Microbiol.">
        <title>The Global Catalogue of Microorganisms (GCM) 10K type strain sequencing project: providing services to taxonomists for standard genome sequencing and annotation.</title>
        <authorList>
            <consortium name="The Broad Institute Genomics Platform"/>
            <consortium name="The Broad Institute Genome Sequencing Center for Infectious Disease"/>
            <person name="Wu L."/>
            <person name="Ma J."/>
        </authorList>
    </citation>
    <scope>NUCLEOTIDE SEQUENCE [LARGE SCALE GENOMIC DNA]</scope>
    <source>
        <strain evidence="3">JCM 31486</strain>
    </source>
</reference>
<keyword evidence="3" id="KW-1185">Reference proteome</keyword>
<protein>
    <submittedName>
        <fullName evidence="2">GNAT family N-acetyltransferase</fullName>
        <ecNumber evidence="2">2.3.1.-</ecNumber>
    </submittedName>
</protein>
<evidence type="ECO:0000259" key="1">
    <source>
        <dbReference type="PROSITE" id="PS51186"/>
    </source>
</evidence>
<evidence type="ECO:0000313" key="2">
    <source>
        <dbReference type="EMBL" id="MFD1052358.1"/>
    </source>
</evidence>
<dbReference type="PROSITE" id="PS51186">
    <property type="entry name" value="GNAT"/>
    <property type="match status" value="1"/>
</dbReference>
<dbReference type="CDD" id="cd04301">
    <property type="entry name" value="NAT_SF"/>
    <property type="match status" value="1"/>
</dbReference>
<dbReference type="EMBL" id="JBHTIS010004352">
    <property type="protein sequence ID" value="MFD1052358.1"/>
    <property type="molecule type" value="Genomic_DNA"/>
</dbReference>
<feature type="non-terminal residue" evidence="2">
    <location>
        <position position="92"/>
    </location>
</feature>
<gene>
    <name evidence="2" type="ORF">ACFQ1S_45650</name>
</gene>
<dbReference type="InterPro" id="IPR016181">
    <property type="entry name" value="Acyl_CoA_acyltransferase"/>
</dbReference>
<evidence type="ECO:0000313" key="3">
    <source>
        <dbReference type="Proteomes" id="UP001597045"/>
    </source>
</evidence>
<dbReference type="Pfam" id="PF00583">
    <property type="entry name" value="Acetyltransf_1"/>
    <property type="match status" value="1"/>
</dbReference>
<dbReference type="Gene3D" id="3.40.630.30">
    <property type="match status" value="1"/>
</dbReference>
<accession>A0ABW3MNT9</accession>
<keyword evidence="2" id="KW-0012">Acyltransferase</keyword>
<name>A0ABW3MNT9_9PSEU</name>
<keyword evidence="2" id="KW-0808">Transferase</keyword>
<comment type="caution">
    <text evidence="2">The sequence shown here is derived from an EMBL/GenBank/DDBJ whole genome shotgun (WGS) entry which is preliminary data.</text>
</comment>
<dbReference type="SUPFAM" id="SSF55729">
    <property type="entry name" value="Acyl-CoA N-acyltransferases (Nat)"/>
    <property type="match status" value="1"/>
</dbReference>
<dbReference type="InterPro" id="IPR000182">
    <property type="entry name" value="GNAT_dom"/>
</dbReference>
<dbReference type="EC" id="2.3.1.-" evidence="2"/>
<feature type="domain" description="N-acetyltransferase" evidence="1">
    <location>
        <begin position="6"/>
        <end position="92"/>
    </location>
</feature>
<sequence length="92" mass="9967">MNVDDVRVRPYTGDRDALRPLFELAEDSPAQLDGYLHTGRILVAHNGPDVIGHLQLVDAEQPGVVELKNMAVRADVQGLGVGALLVRTAVDR</sequence>
<dbReference type="GO" id="GO:0016746">
    <property type="term" value="F:acyltransferase activity"/>
    <property type="evidence" value="ECO:0007669"/>
    <property type="project" value="UniProtKB-KW"/>
</dbReference>